<dbReference type="EMBL" id="JAFCMP010000223">
    <property type="protein sequence ID" value="KAG5183237.1"/>
    <property type="molecule type" value="Genomic_DNA"/>
</dbReference>
<dbReference type="SUPFAM" id="SSF52833">
    <property type="entry name" value="Thioredoxin-like"/>
    <property type="match status" value="1"/>
</dbReference>
<sequence>MMQKLSGELTEEEYTARGQVEMLESRAVVVQITATWCRACTFMLQKLGKLAPQYPDVICVQFQAETLPPLLGDIGAKSLPAFVLFHRGKQLELQYIKETARLAAMLDRATELSNSSNR</sequence>
<reference evidence="2" key="1">
    <citation type="submission" date="2021-02" db="EMBL/GenBank/DDBJ databases">
        <title>First Annotated Genome of the Yellow-green Alga Tribonema minus.</title>
        <authorList>
            <person name="Mahan K.M."/>
        </authorList>
    </citation>
    <scope>NUCLEOTIDE SEQUENCE</scope>
    <source>
        <strain evidence="2">UTEX B ZZ1240</strain>
    </source>
</reference>
<evidence type="ECO:0000313" key="2">
    <source>
        <dbReference type="EMBL" id="KAG5183237.1"/>
    </source>
</evidence>
<protein>
    <recommendedName>
        <fullName evidence="1">Thioredoxin domain-containing protein</fullName>
    </recommendedName>
</protein>
<comment type="caution">
    <text evidence="2">The sequence shown here is derived from an EMBL/GenBank/DDBJ whole genome shotgun (WGS) entry which is preliminary data.</text>
</comment>
<dbReference type="Proteomes" id="UP000664859">
    <property type="component" value="Unassembled WGS sequence"/>
</dbReference>
<accession>A0A836CEV9</accession>
<evidence type="ECO:0000313" key="3">
    <source>
        <dbReference type="Proteomes" id="UP000664859"/>
    </source>
</evidence>
<dbReference type="AlphaFoldDB" id="A0A836CEV9"/>
<dbReference type="InterPro" id="IPR013766">
    <property type="entry name" value="Thioredoxin_domain"/>
</dbReference>
<organism evidence="2 3">
    <name type="scientific">Tribonema minus</name>
    <dbReference type="NCBI Taxonomy" id="303371"/>
    <lineage>
        <taxon>Eukaryota</taxon>
        <taxon>Sar</taxon>
        <taxon>Stramenopiles</taxon>
        <taxon>Ochrophyta</taxon>
        <taxon>PX clade</taxon>
        <taxon>Xanthophyceae</taxon>
        <taxon>Tribonematales</taxon>
        <taxon>Tribonemataceae</taxon>
        <taxon>Tribonema</taxon>
    </lineage>
</organism>
<feature type="domain" description="Thioredoxin" evidence="1">
    <location>
        <begin position="21"/>
        <end position="103"/>
    </location>
</feature>
<keyword evidence="3" id="KW-1185">Reference proteome</keyword>
<dbReference type="Gene3D" id="3.40.30.10">
    <property type="entry name" value="Glutaredoxin"/>
    <property type="match status" value="1"/>
</dbReference>
<proteinExistence type="predicted"/>
<dbReference type="InterPro" id="IPR036249">
    <property type="entry name" value="Thioredoxin-like_sf"/>
</dbReference>
<dbReference type="PANTHER" id="PTHR10438">
    <property type="entry name" value="THIOREDOXIN"/>
    <property type="match status" value="1"/>
</dbReference>
<dbReference type="OrthoDB" id="2121326at2759"/>
<gene>
    <name evidence="2" type="ORF">JKP88DRAFT_215016</name>
</gene>
<dbReference type="InterPro" id="IPR050620">
    <property type="entry name" value="Thioredoxin_H-type-like"/>
</dbReference>
<dbReference type="Pfam" id="PF00085">
    <property type="entry name" value="Thioredoxin"/>
    <property type="match status" value="1"/>
</dbReference>
<name>A0A836CEV9_9STRA</name>
<evidence type="ECO:0000259" key="1">
    <source>
        <dbReference type="Pfam" id="PF00085"/>
    </source>
</evidence>
<dbReference type="CDD" id="cd02947">
    <property type="entry name" value="TRX_family"/>
    <property type="match status" value="1"/>
</dbReference>
<dbReference type="PANTHER" id="PTHR10438:SF468">
    <property type="entry name" value="THIOREDOXIN-1-RELATED"/>
    <property type="match status" value="1"/>
</dbReference>